<accession>A0A327W034</accession>
<evidence type="ECO:0008006" key="3">
    <source>
        <dbReference type="Google" id="ProtNLM"/>
    </source>
</evidence>
<comment type="caution">
    <text evidence="1">The sequence shown here is derived from an EMBL/GenBank/DDBJ whole genome shotgun (WGS) entry which is preliminary data.</text>
</comment>
<dbReference type="AlphaFoldDB" id="A0A327W034"/>
<gene>
    <name evidence="1" type="ORF">CLV59_107169</name>
</gene>
<organism evidence="1 2">
    <name type="scientific">Chitinophaga dinghuensis</name>
    <dbReference type="NCBI Taxonomy" id="1539050"/>
    <lineage>
        <taxon>Bacteria</taxon>
        <taxon>Pseudomonadati</taxon>
        <taxon>Bacteroidota</taxon>
        <taxon>Chitinophagia</taxon>
        <taxon>Chitinophagales</taxon>
        <taxon>Chitinophagaceae</taxon>
        <taxon>Chitinophaga</taxon>
    </lineage>
</organism>
<evidence type="ECO:0000313" key="2">
    <source>
        <dbReference type="Proteomes" id="UP000249819"/>
    </source>
</evidence>
<keyword evidence="2" id="KW-1185">Reference proteome</keyword>
<protein>
    <recommendedName>
        <fullName evidence="3">VCBS repeat protein</fullName>
    </recommendedName>
</protein>
<reference evidence="1 2" key="1">
    <citation type="submission" date="2018-06" db="EMBL/GenBank/DDBJ databases">
        <title>Genomic Encyclopedia of Archaeal and Bacterial Type Strains, Phase II (KMG-II): from individual species to whole genera.</title>
        <authorList>
            <person name="Goeker M."/>
        </authorList>
    </citation>
    <scope>NUCLEOTIDE SEQUENCE [LARGE SCALE GENOMIC DNA]</scope>
    <source>
        <strain evidence="1 2">DSM 29821</strain>
    </source>
</reference>
<proteinExistence type="predicted"/>
<dbReference type="EMBL" id="QLMA01000007">
    <property type="protein sequence ID" value="RAJ77402.1"/>
    <property type="molecule type" value="Genomic_DNA"/>
</dbReference>
<name>A0A327W034_9BACT</name>
<dbReference type="Proteomes" id="UP000249819">
    <property type="component" value="Unassembled WGS sequence"/>
</dbReference>
<evidence type="ECO:0000313" key="1">
    <source>
        <dbReference type="EMBL" id="RAJ77402.1"/>
    </source>
</evidence>
<sequence>MLIQLLRMSVISAVEPIAGRIKTFIYRQILTVLLLLCSSIMLYGQSADKLGKFIPRGYTILDSISGDLNNDKRPDLILILQYDGSSDRPFLLLIRDQQQHLQLAARNNFLIFPADLGGTVGDPYVKTTIDGSCFTVEHFYGSHDSVHQWLTFCYQPAIQDWVLQQEVTTTAAANNPDAAKTVVKKGKQLGYTTIKTYQGGE</sequence>